<dbReference type="AlphaFoldDB" id="A0A5B9MMX3"/>
<reference evidence="2 3" key="1">
    <citation type="submission" date="2019-02" db="EMBL/GenBank/DDBJ databases">
        <title>Planctomycetal bacteria perform biofilm scaping via a novel small molecule.</title>
        <authorList>
            <person name="Jeske O."/>
            <person name="Boedeker C."/>
            <person name="Wiegand S."/>
            <person name="Breitling P."/>
            <person name="Kallscheuer N."/>
            <person name="Jogler M."/>
            <person name="Rohde M."/>
            <person name="Petersen J."/>
            <person name="Medema M.H."/>
            <person name="Surup F."/>
            <person name="Jogler C."/>
        </authorList>
    </citation>
    <scope>NUCLEOTIDE SEQUENCE [LARGE SCALE GENOMIC DNA]</scope>
    <source>
        <strain evidence="2 3">Mal15</strain>
    </source>
</reference>
<evidence type="ECO:0000313" key="2">
    <source>
        <dbReference type="EMBL" id="QEG02719.1"/>
    </source>
</evidence>
<feature type="region of interest" description="Disordered" evidence="1">
    <location>
        <begin position="20"/>
        <end position="39"/>
    </location>
</feature>
<dbReference type="Proteomes" id="UP000321353">
    <property type="component" value="Chromosome"/>
</dbReference>
<proteinExistence type="predicted"/>
<keyword evidence="3" id="KW-1185">Reference proteome</keyword>
<dbReference type="KEGG" id="smam:Mal15_68400"/>
<name>A0A5B9MMX3_9BACT</name>
<evidence type="ECO:0000313" key="3">
    <source>
        <dbReference type="Proteomes" id="UP000321353"/>
    </source>
</evidence>
<gene>
    <name evidence="2" type="ORF">Mal15_68400</name>
</gene>
<sequence length="78" mass="8429">MYLYEMPEATLTERVDRQGSVGARAAQDIHHRPPPALGLKPSPPNLRAALLLSAIFNQLSTANHSALEFATSITNSSD</sequence>
<accession>A0A5B9MMX3</accession>
<evidence type="ECO:0000256" key="1">
    <source>
        <dbReference type="SAM" id="MobiDB-lite"/>
    </source>
</evidence>
<protein>
    <submittedName>
        <fullName evidence="2">Uncharacterized protein</fullName>
    </submittedName>
</protein>
<organism evidence="2 3">
    <name type="scientific">Stieleria maiorica</name>
    <dbReference type="NCBI Taxonomy" id="2795974"/>
    <lineage>
        <taxon>Bacteria</taxon>
        <taxon>Pseudomonadati</taxon>
        <taxon>Planctomycetota</taxon>
        <taxon>Planctomycetia</taxon>
        <taxon>Pirellulales</taxon>
        <taxon>Pirellulaceae</taxon>
        <taxon>Stieleria</taxon>
    </lineage>
</organism>
<dbReference type="EMBL" id="CP036264">
    <property type="protein sequence ID" value="QEG02719.1"/>
    <property type="molecule type" value="Genomic_DNA"/>
</dbReference>